<feature type="non-terminal residue" evidence="1">
    <location>
        <position position="1"/>
    </location>
</feature>
<dbReference type="AlphaFoldDB" id="A0A4R3NNU4"/>
<gene>
    <name evidence="1" type="ORF">EDC90_10201</name>
</gene>
<sequence>SVYGQKLDETMDKWPLLIDLDGMVGADPSKWNAVMEIRTTDDDPDASEAVWTDWHEAATGDVAARAYQMRLQLSSIDENITPIVARSELTVDMPDRILSGNNIVVPVAGKRIGFDPPYYGLTGVSISAQGLRFGDFYEIANKDESGFDIVFKDQSGTPVERSFDYVAVGYGKVHA</sequence>
<accession>A0A4R3NNU4</accession>
<protein>
    <submittedName>
        <fullName evidence="1">Uncharacterized protein</fullName>
    </submittedName>
</protein>
<dbReference type="EMBL" id="SMAR01000020">
    <property type="protein sequence ID" value="TCT37110.1"/>
    <property type="molecule type" value="Genomic_DNA"/>
</dbReference>
<comment type="caution">
    <text evidence="1">The sequence shown here is derived from an EMBL/GenBank/DDBJ whole genome shotgun (WGS) entry which is preliminary data.</text>
</comment>
<organism evidence="1 2">
    <name type="scientific">Martelella mediterranea</name>
    <dbReference type="NCBI Taxonomy" id="293089"/>
    <lineage>
        <taxon>Bacteria</taxon>
        <taxon>Pseudomonadati</taxon>
        <taxon>Pseudomonadota</taxon>
        <taxon>Alphaproteobacteria</taxon>
        <taxon>Hyphomicrobiales</taxon>
        <taxon>Aurantimonadaceae</taxon>
        <taxon>Martelella</taxon>
    </lineage>
</organism>
<name>A0A4R3NNU4_9HYPH</name>
<dbReference type="Proteomes" id="UP000295097">
    <property type="component" value="Unassembled WGS sequence"/>
</dbReference>
<keyword evidence="2" id="KW-1185">Reference proteome</keyword>
<evidence type="ECO:0000313" key="2">
    <source>
        <dbReference type="Proteomes" id="UP000295097"/>
    </source>
</evidence>
<proteinExistence type="predicted"/>
<evidence type="ECO:0000313" key="1">
    <source>
        <dbReference type="EMBL" id="TCT37110.1"/>
    </source>
</evidence>
<reference evidence="1 2" key="1">
    <citation type="submission" date="2019-03" db="EMBL/GenBank/DDBJ databases">
        <title>Freshwater and sediment microbial communities from various areas in North America, analyzing microbe dynamics in response to fracking.</title>
        <authorList>
            <person name="Lamendella R."/>
        </authorList>
    </citation>
    <scope>NUCLEOTIDE SEQUENCE [LARGE SCALE GENOMIC DNA]</scope>
    <source>
        <strain evidence="1 2">175.2</strain>
    </source>
</reference>